<sequence length="227" mass="24369">MGGGGAEIRDGDVPIRLAKVHHPVTALGPGTRAGIWFQGCTLACPGCLSTDTWPADDGKVVPVSEVLDWLGGLPPVDGVTISGGEPFQQPRALAALLRGIHVWRGSREFDILLYSGYVSSRLSRDPESRNILDLCDAVVAGPYVERLDDGSPLRGSANQTLVPMTALGRKRYAHEGHDGRRMQVCVEDGAEGRRVYYIGIPRRGDMDRLSAVLDGAGVRAGEASWRL</sequence>
<dbReference type="GO" id="GO:0043365">
    <property type="term" value="F:[formate-C-acetyltransferase]-activating enzyme activity"/>
    <property type="evidence" value="ECO:0007669"/>
    <property type="project" value="InterPro"/>
</dbReference>
<evidence type="ECO:0000256" key="1">
    <source>
        <dbReference type="ARBA" id="ARBA00001966"/>
    </source>
</evidence>
<dbReference type="SFLD" id="SFLDF00299">
    <property type="entry name" value="anaerobic_ribonucleoside-triph"/>
    <property type="match status" value="1"/>
</dbReference>
<dbReference type="PANTHER" id="PTHR30352:SF2">
    <property type="entry name" value="ANAEROBIC RIBONUCLEOSIDE-TRIPHOSPHATE REDUCTASE-ACTIVATING PROTEIN"/>
    <property type="match status" value="1"/>
</dbReference>
<dbReference type="Pfam" id="PF13353">
    <property type="entry name" value="Fer4_12"/>
    <property type="match status" value="1"/>
</dbReference>
<evidence type="ECO:0000313" key="8">
    <source>
        <dbReference type="Proteomes" id="UP000272400"/>
    </source>
</evidence>
<evidence type="ECO:0000313" key="7">
    <source>
        <dbReference type="EMBL" id="ROO82844.1"/>
    </source>
</evidence>
<dbReference type="GO" id="GO:0046872">
    <property type="term" value="F:metal ion binding"/>
    <property type="evidence" value="ECO:0007669"/>
    <property type="project" value="UniProtKB-KW"/>
</dbReference>
<keyword evidence="8" id="KW-1185">Reference proteome</keyword>
<dbReference type="EMBL" id="RJKE01000001">
    <property type="protein sequence ID" value="ROO82844.1"/>
    <property type="molecule type" value="Genomic_DNA"/>
</dbReference>
<dbReference type="InterPro" id="IPR034457">
    <property type="entry name" value="Organic_radical-activating"/>
</dbReference>
<name>A0A3N1CNV8_9ACTN</name>
<evidence type="ECO:0000256" key="5">
    <source>
        <dbReference type="ARBA" id="ARBA00023004"/>
    </source>
</evidence>
<dbReference type="InterPro" id="IPR058240">
    <property type="entry name" value="rSAM_sf"/>
</dbReference>
<dbReference type="InterPro" id="IPR007197">
    <property type="entry name" value="rSAM"/>
</dbReference>
<comment type="cofactor">
    <cofactor evidence="1">
        <name>[4Fe-4S] cluster</name>
        <dbReference type="ChEBI" id="CHEBI:49883"/>
    </cofactor>
</comment>
<dbReference type="AlphaFoldDB" id="A0A3N1CNV8"/>
<accession>A0A3N1CNV8</accession>
<keyword evidence="4" id="KW-0479">Metal-binding</keyword>
<dbReference type="Gene3D" id="3.20.20.70">
    <property type="entry name" value="Aldolase class I"/>
    <property type="match status" value="1"/>
</dbReference>
<dbReference type="SUPFAM" id="SSF102114">
    <property type="entry name" value="Radical SAM enzymes"/>
    <property type="match status" value="1"/>
</dbReference>
<dbReference type="InterPro" id="IPR013785">
    <property type="entry name" value="Aldolase_TIM"/>
</dbReference>
<comment type="caution">
    <text evidence="7">The sequence shown here is derived from an EMBL/GenBank/DDBJ whole genome shotgun (WGS) entry which is preliminary data.</text>
</comment>
<evidence type="ECO:0000256" key="3">
    <source>
        <dbReference type="ARBA" id="ARBA00022691"/>
    </source>
</evidence>
<dbReference type="InterPro" id="IPR012837">
    <property type="entry name" value="NrdG"/>
</dbReference>
<evidence type="ECO:0000256" key="4">
    <source>
        <dbReference type="ARBA" id="ARBA00022723"/>
    </source>
</evidence>
<dbReference type="SFLD" id="SFLDG01066">
    <property type="entry name" value="organic_radical-activating_enz"/>
    <property type="match status" value="1"/>
</dbReference>
<dbReference type="PANTHER" id="PTHR30352">
    <property type="entry name" value="PYRUVATE FORMATE-LYASE-ACTIVATING ENZYME"/>
    <property type="match status" value="1"/>
</dbReference>
<keyword evidence="3" id="KW-0949">S-adenosyl-L-methionine</keyword>
<keyword evidence="5" id="KW-0408">Iron</keyword>
<organism evidence="7 8">
    <name type="scientific">Actinocorallia herbida</name>
    <dbReference type="NCBI Taxonomy" id="58109"/>
    <lineage>
        <taxon>Bacteria</taxon>
        <taxon>Bacillati</taxon>
        <taxon>Actinomycetota</taxon>
        <taxon>Actinomycetes</taxon>
        <taxon>Streptosporangiales</taxon>
        <taxon>Thermomonosporaceae</taxon>
        <taxon>Actinocorallia</taxon>
    </lineage>
</organism>
<dbReference type="Proteomes" id="UP000272400">
    <property type="component" value="Unassembled WGS sequence"/>
</dbReference>
<gene>
    <name evidence="7" type="ORF">EDD29_0329</name>
</gene>
<evidence type="ECO:0000256" key="2">
    <source>
        <dbReference type="ARBA" id="ARBA00022485"/>
    </source>
</evidence>
<protein>
    <submittedName>
        <fullName evidence="7">Anaerobic ribonucleoside-triphosphate reductase activating protein</fullName>
    </submittedName>
</protein>
<keyword evidence="2" id="KW-0004">4Fe-4S</keyword>
<reference evidence="7 8" key="1">
    <citation type="submission" date="2018-11" db="EMBL/GenBank/DDBJ databases">
        <title>Sequencing the genomes of 1000 actinobacteria strains.</title>
        <authorList>
            <person name="Klenk H.-P."/>
        </authorList>
    </citation>
    <scope>NUCLEOTIDE SEQUENCE [LARGE SCALE GENOMIC DNA]</scope>
    <source>
        <strain evidence="7 8">DSM 44254</strain>
    </source>
</reference>
<proteinExistence type="predicted"/>
<evidence type="ECO:0000256" key="6">
    <source>
        <dbReference type="ARBA" id="ARBA00023014"/>
    </source>
</evidence>
<dbReference type="OrthoDB" id="9782387at2"/>
<keyword evidence="6" id="KW-0411">Iron-sulfur</keyword>
<dbReference type="GO" id="GO:0004748">
    <property type="term" value="F:ribonucleoside-diphosphate reductase activity, thioredoxin disulfide as acceptor"/>
    <property type="evidence" value="ECO:0007669"/>
    <property type="project" value="TreeGrafter"/>
</dbReference>
<dbReference type="GO" id="GO:0051539">
    <property type="term" value="F:4 iron, 4 sulfur cluster binding"/>
    <property type="evidence" value="ECO:0007669"/>
    <property type="project" value="UniProtKB-KW"/>
</dbReference>
<dbReference type="SFLD" id="SFLDG01063">
    <property type="entry name" value="activating_enzymes__group_1"/>
    <property type="match status" value="1"/>
</dbReference>
<dbReference type="SFLD" id="SFLDS00029">
    <property type="entry name" value="Radical_SAM"/>
    <property type="match status" value="1"/>
</dbReference>